<name>B7BEY5_9BACT</name>
<dbReference type="HOGENOM" id="CLU_2667760_0_0_10"/>
<gene>
    <name evidence="1" type="ORF">PRABACTJOHN_03614</name>
</gene>
<accession>B7BEY5</accession>
<dbReference type="EMBL" id="ABYH01000377">
    <property type="protein sequence ID" value="EEC94996.1"/>
    <property type="molecule type" value="Genomic_DNA"/>
</dbReference>
<organism evidence="1 2">
    <name type="scientific">Parabacteroides johnsonii DSM 18315</name>
    <dbReference type="NCBI Taxonomy" id="537006"/>
    <lineage>
        <taxon>Bacteria</taxon>
        <taxon>Pseudomonadati</taxon>
        <taxon>Bacteroidota</taxon>
        <taxon>Bacteroidia</taxon>
        <taxon>Bacteroidales</taxon>
        <taxon>Tannerellaceae</taxon>
        <taxon>Parabacteroides</taxon>
    </lineage>
</organism>
<reference evidence="1 2" key="2">
    <citation type="submission" date="2008-10" db="EMBL/GenBank/DDBJ databases">
        <authorList>
            <person name="Fulton L."/>
            <person name="Clifton S."/>
            <person name="Fulton B."/>
            <person name="Xu J."/>
            <person name="Minx P."/>
            <person name="Pepin K.H."/>
            <person name="Johnson M."/>
            <person name="Bhonagiri V."/>
            <person name="Nash W.E."/>
            <person name="Mardis E.R."/>
            <person name="Wilson R.K."/>
        </authorList>
    </citation>
    <scope>NUCLEOTIDE SEQUENCE [LARGE SCALE GENOMIC DNA]</scope>
    <source>
        <strain evidence="1 2">DSM 18315</strain>
    </source>
</reference>
<dbReference type="Proteomes" id="UP000005510">
    <property type="component" value="Unassembled WGS sequence"/>
</dbReference>
<dbReference type="AlphaFoldDB" id="B7BEY5"/>
<sequence>MKRGRKSGHTFYETECIRGTWSVRELHFQIVSNLHVRIVLSEDKMKPIMLTNSKVERNSPILQIRDPYTFEFLGL</sequence>
<comment type="caution">
    <text evidence="1">The sequence shown here is derived from an EMBL/GenBank/DDBJ whole genome shotgun (WGS) entry which is preliminary data.</text>
</comment>
<evidence type="ECO:0000313" key="1">
    <source>
        <dbReference type="EMBL" id="EEC94996.1"/>
    </source>
</evidence>
<dbReference type="STRING" id="537006.PRABACTJOHN_03614"/>
<proteinExistence type="predicted"/>
<reference evidence="1 2" key="1">
    <citation type="submission" date="2008-10" db="EMBL/GenBank/DDBJ databases">
        <title>Draft genome sequence of Parabacteroides johnsonii (DSM 18315).</title>
        <authorList>
            <person name="Sudarsanam P."/>
            <person name="Ley R."/>
            <person name="Guruge J."/>
            <person name="Turnbaugh P.J."/>
            <person name="Mahowald M."/>
            <person name="Liep D."/>
            <person name="Gordon J."/>
        </authorList>
    </citation>
    <scope>NUCLEOTIDE SEQUENCE [LARGE SCALE GENOMIC DNA]</scope>
    <source>
        <strain evidence="1 2">DSM 18315</strain>
    </source>
</reference>
<protein>
    <submittedName>
        <fullName evidence="1">Uncharacterized protein</fullName>
    </submittedName>
</protein>
<evidence type="ECO:0000313" key="2">
    <source>
        <dbReference type="Proteomes" id="UP000005510"/>
    </source>
</evidence>